<evidence type="ECO:0000313" key="2">
    <source>
        <dbReference type="Proteomes" id="UP000683925"/>
    </source>
</evidence>
<name>A0A8S1SBA0_PAROT</name>
<reference evidence="1" key="1">
    <citation type="submission" date="2021-01" db="EMBL/GenBank/DDBJ databases">
        <authorList>
            <consortium name="Genoscope - CEA"/>
            <person name="William W."/>
        </authorList>
    </citation>
    <scope>NUCLEOTIDE SEQUENCE</scope>
</reference>
<organism evidence="1 2">
    <name type="scientific">Paramecium octaurelia</name>
    <dbReference type="NCBI Taxonomy" id="43137"/>
    <lineage>
        <taxon>Eukaryota</taxon>
        <taxon>Sar</taxon>
        <taxon>Alveolata</taxon>
        <taxon>Ciliophora</taxon>
        <taxon>Intramacronucleata</taxon>
        <taxon>Oligohymenophorea</taxon>
        <taxon>Peniculida</taxon>
        <taxon>Parameciidae</taxon>
        <taxon>Paramecium</taxon>
    </lineage>
</organism>
<comment type="caution">
    <text evidence="1">The sequence shown here is derived from an EMBL/GenBank/DDBJ whole genome shotgun (WGS) entry which is preliminary data.</text>
</comment>
<dbReference type="Proteomes" id="UP000683925">
    <property type="component" value="Unassembled WGS sequence"/>
</dbReference>
<evidence type="ECO:0000313" key="1">
    <source>
        <dbReference type="EMBL" id="CAD8136807.1"/>
    </source>
</evidence>
<dbReference type="EMBL" id="CAJJDP010000007">
    <property type="protein sequence ID" value="CAD8136807.1"/>
    <property type="molecule type" value="Genomic_DNA"/>
</dbReference>
<protein>
    <submittedName>
        <fullName evidence="1">Uncharacterized protein</fullName>
    </submittedName>
</protein>
<sequence>MKLDYTQGLLVFKNTLLVVNSLNDIKFEIRSVPSIPINEIRRVRKPIQFRLLRLLYIIGQQQSWKVQRNFISSQLIKLLCGSNEYRGKRNFKISLFIKMQF</sequence>
<accession>A0A8S1SBA0</accession>
<keyword evidence="2" id="KW-1185">Reference proteome</keyword>
<proteinExistence type="predicted"/>
<dbReference type="AlphaFoldDB" id="A0A8S1SBA0"/>
<gene>
    <name evidence="1" type="ORF">POCTA_138.1.T0080037</name>
</gene>